<sequence length="101" mass="11579">MLWGNLHKDHLHKRRANGDTARGARRTSGGRHRYFFRDSRGHKRSDQQDGAAYIGDNRLDRGYNSRGGQHRWTKCSSGVNGNNSHPARIEATRSSEMHHSR</sequence>
<gene>
    <name evidence="2" type="ORF">ANN_27587</name>
</gene>
<evidence type="ECO:0000313" key="3">
    <source>
        <dbReference type="Proteomes" id="UP001148838"/>
    </source>
</evidence>
<comment type="caution">
    <text evidence="2">The sequence shown here is derived from an EMBL/GenBank/DDBJ whole genome shotgun (WGS) entry which is preliminary data.</text>
</comment>
<feature type="compositionally biased region" description="Basic and acidic residues" evidence="1">
    <location>
        <begin position="87"/>
        <end position="101"/>
    </location>
</feature>
<feature type="compositionally biased region" description="Polar residues" evidence="1">
    <location>
        <begin position="74"/>
        <end position="85"/>
    </location>
</feature>
<name>A0ABQ8RWA9_PERAM</name>
<proteinExistence type="predicted"/>
<protein>
    <submittedName>
        <fullName evidence="2">Uncharacterized protein</fullName>
    </submittedName>
</protein>
<accession>A0ABQ8RWA9</accession>
<feature type="region of interest" description="Disordered" evidence="1">
    <location>
        <begin position="1"/>
        <end position="101"/>
    </location>
</feature>
<evidence type="ECO:0000313" key="2">
    <source>
        <dbReference type="EMBL" id="KAJ4425961.1"/>
    </source>
</evidence>
<feature type="compositionally biased region" description="Basic and acidic residues" evidence="1">
    <location>
        <begin position="35"/>
        <end position="47"/>
    </location>
</feature>
<dbReference type="EMBL" id="JAJSOF020000041">
    <property type="protein sequence ID" value="KAJ4425961.1"/>
    <property type="molecule type" value="Genomic_DNA"/>
</dbReference>
<evidence type="ECO:0000256" key="1">
    <source>
        <dbReference type="SAM" id="MobiDB-lite"/>
    </source>
</evidence>
<dbReference type="Proteomes" id="UP001148838">
    <property type="component" value="Unassembled WGS sequence"/>
</dbReference>
<feature type="compositionally biased region" description="Basic residues" evidence="1">
    <location>
        <begin position="23"/>
        <end position="34"/>
    </location>
</feature>
<reference evidence="2 3" key="1">
    <citation type="journal article" date="2022" name="Allergy">
        <title>Genome assembly and annotation of Periplaneta americana reveal a comprehensive cockroach allergen profile.</title>
        <authorList>
            <person name="Wang L."/>
            <person name="Xiong Q."/>
            <person name="Saelim N."/>
            <person name="Wang L."/>
            <person name="Nong W."/>
            <person name="Wan A.T."/>
            <person name="Shi M."/>
            <person name="Liu X."/>
            <person name="Cao Q."/>
            <person name="Hui J.H.L."/>
            <person name="Sookrung N."/>
            <person name="Leung T.F."/>
            <person name="Tungtrongchitr A."/>
            <person name="Tsui S.K.W."/>
        </authorList>
    </citation>
    <scope>NUCLEOTIDE SEQUENCE [LARGE SCALE GENOMIC DNA]</scope>
    <source>
        <strain evidence="2">PWHHKU_190912</strain>
    </source>
</reference>
<keyword evidence="3" id="KW-1185">Reference proteome</keyword>
<organism evidence="2 3">
    <name type="scientific">Periplaneta americana</name>
    <name type="common">American cockroach</name>
    <name type="synonym">Blatta americana</name>
    <dbReference type="NCBI Taxonomy" id="6978"/>
    <lineage>
        <taxon>Eukaryota</taxon>
        <taxon>Metazoa</taxon>
        <taxon>Ecdysozoa</taxon>
        <taxon>Arthropoda</taxon>
        <taxon>Hexapoda</taxon>
        <taxon>Insecta</taxon>
        <taxon>Pterygota</taxon>
        <taxon>Neoptera</taxon>
        <taxon>Polyneoptera</taxon>
        <taxon>Dictyoptera</taxon>
        <taxon>Blattodea</taxon>
        <taxon>Blattoidea</taxon>
        <taxon>Blattidae</taxon>
        <taxon>Blattinae</taxon>
        <taxon>Periplaneta</taxon>
    </lineage>
</organism>